<accession>A0ABT8RCJ6</accession>
<evidence type="ECO:0000313" key="2">
    <source>
        <dbReference type="EMBL" id="MDO1449823.1"/>
    </source>
</evidence>
<sequence length="143" mass="15893">MNLTKVYALLGGRQVFDKPFTSEQDLAMAALMGIRKSALLHLAGAVDMEVKELVNFLPVTLRNIQRYKDEDLLSAIVSDRLIAIAKVVERGQEVFGSQKRFASWLHVENAGLGTIRPIELLKTHAGIDLLLKQLGRIEHGIFA</sequence>
<comment type="caution">
    <text evidence="2">The sequence shown here is derived from an EMBL/GenBank/DDBJ whole genome shotgun (WGS) entry which is preliminary data.</text>
</comment>
<protein>
    <submittedName>
        <fullName evidence="2">DUF2384 domain-containing protein</fullName>
    </submittedName>
</protein>
<organism evidence="2 3">
    <name type="scientific">Rhodocytophaga aerolata</name>
    <dbReference type="NCBI Taxonomy" id="455078"/>
    <lineage>
        <taxon>Bacteria</taxon>
        <taxon>Pseudomonadati</taxon>
        <taxon>Bacteroidota</taxon>
        <taxon>Cytophagia</taxon>
        <taxon>Cytophagales</taxon>
        <taxon>Rhodocytophagaceae</taxon>
        <taxon>Rhodocytophaga</taxon>
    </lineage>
</organism>
<feature type="domain" description="Antitoxin Xre/MbcA/ParS-like toxin-binding" evidence="1">
    <location>
        <begin position="91"/>
        <end position="140"/>
    </location>
</feature>
<evidence type="ECO:0000259" key="1">
    <source>
        <dbReference type="Pfam" id="PF09722"/>
    </source>
</evidence>
<keyword evidence="3" id="KW-1185">Reference proteome</keyword>
<dbReference type="NCBIfam" id="TIGR02293">
    <property type="entry name" value="TAS_TIGR02293"/>
    <property type="match status" value="1"/>
</dbReference>
<reference evidence="2" key="1">
    <citation type="submission" date="2023-07" db="EMBL/GenBank/DDBJ databases">
        <title>The genome sequence of Rhodocytophaga aerolata KACC 12507.</title>
        <authorList>
            <person name="Zhang X."/>
        </authorList>
    </citation>
    <scope>NUCLEOTIDE SEQUENCE</scope>
    <source>
        <strain evidence="2">KACC 12507</strain>
    </source>
</reference>
<proteinExistence type="predicted"/>
<dbReference type="EMBL" id="JAUKPO010000022">
    <property type="protein sequence ID" value="MDO1449823.1"/>
    <property type="molecule type" value="Genomic_DNA"/>
</dbReference>
<name>A0ABT8RCJ6_9BACT</name>
<dbReference type="InterPro" id="IPR011979">
    <property type="entry name" value="Antitox_Xre"/>
</dbReference>
<dbReference type="Pfam" id="PF09722">
    <property type="entry name" value="Xre_MbcA_ParS_C"/>
    <property type="match status" value="1"/>
</dbReference>
<evidence type="ECO:0000313" key="3">
    <source>
        <dbReference type="Proteomes" id="UP001168528"/>
    </source>
</evidence>
<dbReference type="Proteomes" id="UP001168528">
    <property type="component" value="Unassembled WGS sequence"/>
</dbReference>
<dbReference type="InterPro" id="IPR024467">
    <property type="entry name" value="Xre/MbcA/ParS-like_toxin-bd"/>
</dbReference>
<dbReference type="RefSeq" id="WP_302040626.1">
    <property type="nucleotide sequence ID" value="NZ_JAUKPO010000022.1"/>
</dbReference>
<gene>
    <name evidence="2" type="ORF">Q0590_26325</name>
</gene>